<name>D7FKT0_ECTSI</name>
<proteinExistence type="predicted"/>
<feature type="transmembrane region" description="Helical" evidence="1">
    <location>
        <begin position="63"/>
        <end position="85"/>
    </location>
</feature>
<dbReference type="EMBL" id="FN649760">
    <property type="protein sequence ID" value="CBJ34210.1"/>
    <property type="molecule type" value="Genomic_DNA"/>
</dbReference>
<dbReference type="AlphaFoldDB" id="D7FKT0"/>
<keyword evidence="1" id="KW-0472">Membrane</keyword>
<dbReference type="InParanoid" id="D7FKT0"/>
<protein>
    <submittedName>
        <fullName evidence="2">Uncharacterized protein</fullName>
    </submittedName>
</protein>
<reference evidence="2 3" key="1">
    <citation type="journal article" date="2010" name="Nature">
        <title>The Ectocarpus genome and the independent evolution of multicellularity in brown algae.</title>
        <authorList>
            <person name="Cock J.M."/>
            <person name="Sterck L."/>
            <person name="Rouze P."/>
            <person name="Scornet D."/>
            <person name="Allen A.E."/>
            <person name="Amoutzias G."/>
            <person name="Anthouard V."/>
            <person name="Artiguenave F."/>
            <person name="Aury J.M."/>
            <person name="Badger J.H."/>
            <person name="Beszteri B."/>
            <person name="Billiau K."/>
            <person name="Bonnet E."/>
            <person name="Bothwell J.H."/>
            <person name="Bowler C."/>
            <person name="Boyen C."/>
            <person name="Brownlee C."/>
            <person name="Carrano C.J."/>
            <person name="Charrier B."/>
            <person name="Cho G.Y."/>
            <person name="Coelho S.M."/>
            <person name="Collen J."/>
            <person name="Corre E."/>
            <person name="Da Silva C."/>
            <person name="Delage L."/>
            <person name="Delaroque N."/>
            <person name="Dittami S.M."/>
            <person name="Doulbeau S."/>
            <person name="Elias M."/>
            <person name="Farnham G."/>
            <person name="Gachon C.M."/>
            <person name="Gschloessl B."/>
            <person name="Heesch S."/>
            <person name="Jabbari K."/>
            <person name="Jubin C."/>
            <person name="Kawai H."/>
            <person name="Kimura K."/>
            <person name="Kloareg B."/>
            <person name="Kupper F.C."/>
            <person name="Lang D."/>
            <person name="Le Bail A."/>
            <person name="Leblanc C."/>
            <person name="Lerouge P."/>
            <person name="Lohr M."/>
            <person name="Lopez P.J."/>
            <person name="Martens C."/>
            <person name="Maumus F."/>
            <person name="Michel G."/>
            <person name="Miranda-Saavedra D."/>
            <person name="Morales J."/>
            <person name="Moreau H."/>
            <person name="Motomura T."/>
            <person name="Nagasato C."/>
            <person name="Napoli C.A."/>
            <person name="Nelson D.R."/>
            <person name="Nyvall-Collen P."/>
            <person name="Peters A.F."/>
            <person name="Pommier C."/>
            <person name="Potin P."/>
            <person name="Poulain J."/>
            <person name="Quesneville H."/>
            <person name="Read B."/>
            <person name="Rensing S.A."/>
            <person name="Ritter A."/>
            <person name="Rousvoal S."/>
            <person name="Samanta M."/>
            <person name="Samson G."/>
            <person name="Schroeder D.C."/>
            <person name="Segurens B."/>
            <person name="Strittmatter M."/>
            <person name="Tonon T."/>
            <person name="Tregear J.W."/>
            <person name="Valentin K."/>
            <person name="von Dassow P."/>
            <person name="Yamagishi T."/>
            <person name="Van de Peer Y."/>
            <person name="Wincker P."/>
        </authorList>
    </citation>
    <scope>NUCLEOTIDE SEQUENCE [LARGE SCALE GENOMIC DNA]</scope>
    <source>
        <strain evidence="3">Ec32 / CCAP1310/4</strain>
    </source>
</reference>
<evidence type="ECO:0000256" key="1">
    <source>
        <dbReference type="SAM" id="Phobius"/>
    </source>
</evidence>
<keyword evidence="1" id="KW-1133">Transmembrane helix</keyword>
<sequence length="108" mass="12257">MADSRPASRLLHHRISIARAVPRTNAMNLLAFYQLPESRWATRKLAEPQKLESDLESAYKSKMAVWGIIFMSSALGMVLGMAMLVRWCSRRHTDRESAMVHALETSRG</sequence>
<evidence type="ECO:0000313" key="3">
    <source>
        <dbReference type="Proteomes" id="UP000002630"/>
    </source>
</evidence>
<accession>D7FKT0</accession>
<gene>
    <name evidence="2" type="ORF">Esi_1484_0001</name>
</gene>
<dbReference type="Proteomes" id="UP000002630">
    <property type="component" value="Unassembled WGS sequence"/>
</dbReference>
<keyword evidence="1" id="KW-0812">Transmembrane</keyword>
<evidence type="ECO:0000313" key="2">
    <source>
        <dbReference type="EMBL" id="CBJ34210.1"/>
    </source>
</evidence>
<keyword evidence="3" id="KW-1185">Reference proteome</keyword>
<organism evidence="2 3">
    <name type="scientific">Ectocarpus siliculosus</name>
    <name type="common">Brown alga</name>
    <name type="synonym">Conferva siliculosa</name>
    <dbReference type="NCBI Taxonomy" id="2880"/>
    <lineage>
        <taxon>Eukaryota</taxon>
        <taxon>Sar</taxon>
        <taxon>Stramenopiles</taxon>
        <taxon>Ochrophyta</taxon>
        <taxon>PX clade</taxon>
        <taxon>Phaeophyceae</taxon>
        <taxon>Ectocarpales</taxon>
        <taxon>Ectocarpaceae</taxon>
        <taxon>Ectocarpus</taxon>
    </lineage>
</organism>